<dbReference type="InterPro" id="IPR010852">
    <property type="entry name" value="ABATE"/>
</dbReference>
<comment type="caution">
    <text evidence="3">The sequence shown here is derived from an EMBL/GenBank/DDBJ whole genome shotgun (WGS) entry which is preliminary data.</text>
</comment>
<dbReference type="AlphaFoldDB" id="A0A069JBG1"/>
<sequence>MHLNPYGEYAVTLAADLANRNPETLAELVERCVDAGIILDFPIAEKDLDETLDLLIEWSKIVDVTEEAARAELVNVMLEQASAYPRMTNHANDGWHLHYRDPQQSLAEVLKALFSVGTALHLVGRGMHRLGRCTLDECTNIYADTSRNGNQRYCSPTCANRDAVRRHRARK</sequence>
<dbReference type="InterPro" id="IPR023286">
    <property type="entry name" value="ABATE_dom_sf"/>
</dbReference>
<dbReference type="PANTHER" id="PTHR35525:SF3">
    <property type="entry name" value="BLL6575 PROTEIN"/>
    <property type="match status" value="1"/>
</dbReference>
<dbReference type="GeneID" id="57484819"/>
<reference evidence="3 4" key="1">
    <citation type="submission" date="2017-07" db="EMBL/GenBank/DDBJ databases">
        <title>Draft sequence of Rhodococcus enclensis 23b-28.</title>
        <authorList>
            <person name="Besaury L."/>
            <person name="Sancelme M."/>
            <person name="Amato P."/>
            <person name="Lallement A."/>
            <person name="Delort A.-M."/>
        </authorList>
    </citation>
    <scope>NUCLEOTIDE SEQUENCE [LARGE SCALE GENOMIC DNA]</scope>
    <source>
        <strain evidence="3 4">23b-28</strain>
    </source>
</reference>
<gene>
    <name evidence="3" type="ORF">CHR55_25865</name>
    <name evidence="2" type="ORF">PXH69_25300</name>
</gene>
<dbReference type="InterPro" id="IPR021005">
    <property type="entry name" value="Znf_CGNR"/>
</dbReference>
<dbReference type="Proteomes" id="UP000230886">
    <property type="component" value="Unassembled WGS sequence"/>
</dbReference>
<name>A0A069JBG1_RHOSG</name>
<dbReference type="PANTHER" id="PTHR35525">
    <property type="entry name" value="BLL6575 PROTEIN"/>
    <property type="match status" value="1"/>
</dbReference>
<dbReference type="Pfam" id="PF11706">
    <property type="entry name" value="zf-CGNR"/>
    <property type="match status" value="1"/>
</dbReference>
<dbReference type="EMBL" id="NOVD01000030">
    <property type="protein sequence ID" value="PCK24419.1"/>
    <property type="molecule type" value="Genomic_DNA"/>
</dbReference>
<evidence type="ECO:0000313" key="3">
    <source>
        <dbReference type="EMBL" id="PCK24419.1"/>
    </source>
</evidence>
<dbReference type="EMBL" id="JARDXE010000018">
    <property type="protein sequence ID" value="MDE8648288.1"/>
    <property type="molecule type" value="Genomic_DNA"/>
</dbReference>
<evidence type="ECO:0000313" key="4">
    <source>
        <dbReference type="Proteomes" id="UP000230886"/>
    </source>
</evidence>
<reference evidence="2" key="2">
    <citation type="submission" date="2023-02" db="EMBL/GenBank/DDBJ databases">
        <title>A novel hydrolase synthesized by Rhodococcus erythropolis HQ is responsible for the detoxification of Zearalenone.</title>
        <authorList>
            <person name="Hu J."/>
            <person name="Xu J."/>
        </authorList>
    </citation>
    <scope>NUCLEOTIDE SEQUENCE</scope>
    <source>
        <strain evidence="2">HQ</strain>
    </source>
</reference>
<dbReference type="RefSeq" id="WP_003940315.1">
    <property type="nucleotide sequence ID" value="NZ_AP023172.1"/>
</dbReference>
<dbReference type="SUPFAM" id="SSF160904">
    <property type="entry name" value="Jann2411-like"/>
    <property type="match status" value="1"/>
</dbReference>
<feature type="domain" description="Zinc finger CGNR" evidence="1">
    <location>
        <begin position="129"/>
        <end position="171"/>
    </location>
</feature>
<proteinExistence type="predicted"/>
<protein>
    <submittedName>
        <fullName evidence="2">CGNR zinc finger domain-containing protein</fullName>
    </submittedName>
</protein>
<evidence type="ECO:0000313" key="2">
    <source>
        <dbReference type="EMBL" id="MDE8648288.1"/>
    </source>
</evidence>
<dbReference type="Proteomes" id="UP001217325">
    <property type="component" value="Unassembled WGS sequence"/>
</dbReference>
<dbReference type="Gene3D" id="1.10.3300.10">
    <property type="entry name" value="Jann2411-like domain"/>
    <property type="match status" value="1"/>
</dbReference>
<organism evidence="3 4">
    <name type="scientific">Rhodococcus qingshengii</name>
    <dbReference type="NCBI Taxonomy" id="334542"/>
    <lineage>
        <taxon>Bacteria</taxon>
        <taxon>Bacillati</taxon>
        <taxon>Actinomycetota</taxon>
        <taxon>Actinomycetes</taxon>
        <taxon>Mycobacteriales</taxon>
        <taxon>Nocardiaceae</taxon>
        <taxon>Rhodococcus</taxon>
        <taxon>Rhodococcus erythropolis group</taxon>
    </lineage>
</organism>
<evidence type="ECO:0000259" key="1">
    <source>
        <dbReference type="Pfam" id="PF11706"/>
    </source>
</evidence>
<accession>A0A1C4CIP7</accession>
<accession>A0A069JBG1</accession>